<feature type="domain" description="POTRA" evidence="8">
    <location>
        <begin position="24"/>
        <end position="92"/>
    </location>
</feature>
<evidence type="ECO:0000256" key="5">
    <source>
        <dbReference type="ARBA" id="ARBA00022989"/>
    </source>
</evidence>
<reference evidence="9" key="1">
    <citation type="submission" date="2022-02" db="EMBL/GenBank/DDBJ databases">
        <title>Corynebacterium sp. from urogenital microbiome.</title>
        <authorList>
            <person name="Cappelli E.A."/>
            <person name="Ribeiro T.G."/>
            <person name="Peixe L."/>
        </authorList>
    </citation>
    <scope>NUCLEOTIDE SEQUENCE</scope>
    <source>
        <strain evidence="9">C8Ua_172</strain>
    </source>
</reference>
<evidence type="ECO:0000313" key="10">
    <source>
        <dbReference type="Proteomes" id="UP001146468"/>
    </source>
</evidence>
<keyword evidence="4" id="KW-0812">Transmembrane</keyword>
<gene>
    <name evidence="9" type="ORF">L8U60_01915</name>
</gene>
<protein>
    <submittedName>
        <fullName evidence="9">FtsQ-type POTRA domain-containing protein</fullName>
    </submittedName>
</protein>
<evidence type="ECO:0000256" key="7">
    <source>
        <dbReference type="ARBA" id="ARBA00023306"/>
    </source>
</evidence>
<dbReference type="PANTHER" id="PTHR37820:SF1">
    <property type="entry name" value="CELL DIVISION PROTEIN FTSQ"/>
    <property type="match status" value="1"/>
</dbReference>
<dbReference type="InterPro" id="IPR050487">
    <property type="entry name" value="FtsQ_DivIB"/>
</dbReference>
<dbReference type="InterPro" id="IPR034746">
    <property type="entry name" value="POTRA"/>
</dbReference>
<dbReference type="GO" id="GO:0005886">
    <property type="term" value="C:plasma membrane"/>
    <property type="evidence" value="ECO:0007669"/>
    <property type="project" value="TreeGrafter"/>
</dbReference>
<name>A0A9X3LU71_9CORY</name>
<dbReference type="AlphaFoldDB" id="A0A9X3LU71"/>
<keyword evidence="5" id="KW-1133">Transmembrane helix</keyword>
<organism evidence="9 10">
    <name type="scientific">Corynebacterium meitnerae</name>
    <dbReference type="NCBI Taxonomy" id="2913498"/>
    <lineage>
        <taxon>Bacteria</taxon>
        <taxon>Bacillati</taxon>
        <taxon>Actinomycetota</taxon>
        <taxon>Actinomycetes</taxon>
        <taxon>Mycobacteriales</taxon>
        <taxon>Corynebacteriaceae</taxon>
        <taxon>Corynebacterium</taxon>
    </lineage>
</organism>
<keyword evidence="10" id="KW-1185">Reference proteome</keyword>
<keyword evidence="7" id="KW-0131">Cell cycle</keyword>
<sequence>MAISAAVVVTLAVLWSVVAFTPLMSVKHIEVEGNAHVSSEDVVNASGVQEGTPLARVNMRNAASGVASIPWVKTATASRSWPSTIKLSVTENDAVAFFNQEDGAHLLDAEGREFAVDTPPENAVELTGSAATDETVRKGAVDIAGTFSEHARESVESIEARGKHDYVLHVKEGRTVAWGASEDNRNKSLALDTVLQREGAEFNITNPQLVTVR</sequence>
<dbReference type="InterPro" id="IPR013685">
    <property type="entry name" value="POTRA_FtsQ_type"/>
</dbReference>
<comment type="subcellular location">
    <subcellularLocation>
        <location evidence="1">Membrane</location>
    </subcellularLocation>
</comment>
<keyword evidence="3" id="KW-0132">Cell division</keyword>
<evidence type="ECO:0000256" key="3">
    <source>
        <dbReference type="ARBA" id="ARBA00022618"/>
    </source>
</evidence>
<dbReference type="RefSeq" id="WP_269964707.1">
    <property type="nucleotide sequence ID" value="NZ_JAKMUS010000002.1"/>
</dbReference>
<dbReference type="Proteomes" id="UP001146468">
    <property type="component" value="Unassembled WGS sequence"/>
</dbReference>
<dbReference type="GO" id="GO:0051301">
    <property type="term" value="P:cell division"/>
    <property type="evidence" value="ECO:0007669"/>
    <property type="project" value="UniProtKB-KW"/>
</dbReference>
<evidence type="ECO:0000256" key="4">
    <source>
        <dbReference type="ARBA" id="ARBA00022692"/>
    </source>
</evidence>
<proteinExistence type="predicted"/>
<keyword evidence="2" id="KW-1003">Cell membrane</keyword>
<dbReference type="PANTHER" id="PTHR37820">
    <property type="entry name" value="CELL DIVISION PROTEIN DIVIB"/>
    <property type="match status" value="1"/>
</dbReference>
<dbReference type="Pfam" id="PF08478">
    <property type="entry name" value="POTRA_1"/>
    <property type="match status" value="1"/>
</dbReference>
<evidence type="ECO:0000259" key="8">
    <source>
        <dbReference type="PROSITE" id="PS51779"/>
    </source>
</evidence>
<dbReference type="Gene3D" id="3.10.20.310">
    <property type="entry name" value="membrane protein fhac"/>
    <property type="match status" value="1"/>
</dbReference>
<dbReference type="EMBL" id="JAKMUS010000002">
    <property type="protein sequence ID" value="MCZ9293245.1"/>
    <property type="molecule type" value="Genomic_DNA"/>
</dbReference>
<evidence type="ECO:0000256" key="2">
    <source>
        <dbReference type="ARBA" id="ARBA00022475"/>
    </source>
</evidence>
<evidence type="ECO:0000256" key="6">
    <source>
        <dbReference type="ARBA" id="ARBA00023136"/>
    </source>
</evidence>
<dbReference type="PROSITE" id="PS51779">
    <property type="entry name" value="POTRA"/>
    <property type="match status" value="1"/>
</dbReference>
<evidence type="ECO:0000256" key="1">
    <source>
        <dbReference type="ARBA" id="ARBA00004370"/>
    </source>
</evidence>
<comment type="caution">
    <text evidence="9">The sequence shown here is derived from an EMBL/GenBank/DDBJ whole genome shotgun (WGS) entry which is preliminary data.</text>
</comment>
<keyword evidence="6" id="KW-0472">Membrane</keyword>
<evidence type="ECO:0000313" key="9">
    <source>
        <dbReference type="EMBL" id="MCZ9293245.1"/>
    </source>
</evidence>
<accession>A0A9X3LU71</accession>